<feature type="transmembrane region" description="Helical" evidence="2">
    <location>
        <begin position="274"/>
        <end position="307"/>
    </location>
</feature>
<feature type="chain" id="PRO_5028824522" description="DUF7728 domain-containing protein" evidence="3">
    <location>
        <begin position="19"/>
        <end position="373"/>
    </location>
</feature>
<evidence type="ECO:0000313" key="5">
    <source>
        <dbReference type="EMBL" id="KAF2867453.1"/>
    </source>
</evidence>
<reference evidence="5 6" key="1">
    <citation type="submission" date="2020-01" db="EMBL/GenBank/DDBJ databases">
        <authorList>
            <consortium name="DOE Joint Genome Institute"/>
            <person name="Haridas S."/>
            <person name="Albert R."/>
            <person name="Binder M."/>
            <person name="Bloem J."/>
            <person name="Labutti K."/>
            <person name="Salamov A."/>
            <person name="Andreopoulos B."/>
            <person name="Baker S.E."/>
            <person name="Barry K."/>
            <person name="Bills G."/>
            <person name="Bluhm B.H."/>
            <person name="Cannon C."/>
            <person name="Castanera R."/>
            <person name="Culley D.E."/>
            <person name="Daum C."/>
            <person name="Ezra D."/>
            <person name="Gonzalez J.B."/>
            <person name="Henrissat B."/>
            <person name="Kuo A."/>
            <person name="Liang C."/>
            <person name="Lipzen A."/>
            <person name="Lutzoni F."/>
            <person name="Magnuson J."/>
            <person name="Mondo S."/>
            <person name="Nolan M."/>
            <person name="Ohm R."/>
            <person name="Pangilinan J."/>
            <person name="Park H.-J.H."/>
            <person name="Ramirez L."/>
            <person name="Alfaro M."/>
            <person name="Sun H."/>
            <person name="Tritt A."/>
            <person name="Yoshinaga Y."/>
            <person name="Zwiers L.-H.L."/>
            <person name="Turgeon B.G."/>
            <person name="Goodwin S.B."/>
            <person name="Spatafora J.W."/>
            <person name="Crous P.W."/>
            <person name="Grigoriev I.V."/>
        </authorList>
    </citation>
    <scope>NUCLEOTIDE SEQUENCE [LARGE SCALE GENOMIC DNA]</scope>
    <source>
        <strain evidence="5 6">CBS 611.86</strain>
    </source>
</reference>
<evidence type="ECO:0000256" key="1">
    <source>
        <dbReference type="SAM" id="MobiDB-lite"/>
    </source>
</evidence>
<evidence type="ECO:0000256" key="2">
    <source>
        <dbReference type="SAM" id="Phobius"/>
    </source>
</evidence>
<evidence type="ECO:0000256" key="3">
    <source>
        <dbReference type="SAM" id="SignalP"/>
    </source>
</evidence>
<sequence>MYVRNLGLCANLALVASAVLIPPTINDFGDDNAMETLAVNPFKRTLALECPSCPFAIRQGDILLLASETGNTFLLDFEVGANEDSLNIDGTQLYPPTFAVLTEPFYVTQVDPRSDAGLRLRVTGYEFQYSGAETVSEAGMELLPMTFQITSIESTPVHPPAITINILKDTEGRLMIASFEAAKSIETSPIEQEKECKEWPLLCKWRSILSDKIHGMKQSMGKGCHKNKGNPMAQEGAQGEPEYAVRPDHPHHANHEGHHHHAHHHGHMFLRRAFFTVLVPILIGIFVGTLTYLVGMALGCLVAILVGRARGQSAYARVALDDNDDDAGDVEAAGEKQVYTELPDYDAPPVYEEATEKEVVAPAEDAVIVSSQD</sequence>
<feature type="signal peptide" evidence="3">
    <location>
        <begin position="1"/>
        <end position="18"/>
    </location>
</feature>
<proteinExistence type="predicted"/>
<dbReference type="OrthoDB" id="5409353at2759"/>
<feature type="domain" description="DUF7728" evidence="4">
    <location>
        <begin position="43"/>
        <end position="183"/>
    </location>
</feature>
<gene>
    <name evidence="5" type="ORF">BDV95DRAFT_502740</name>
</gene>
<evidence type="ECO:0000313" key="6">
    <source>
        <dbReference type="Proteomes" id="UP000481861"/>
    </source>
</evidence>
<keyword evidence="6" id="KW-1185">Reference proteome</keyword>
<dbReference type="Pfam" id="PF24854">
    <property type="entry name" value="DUF7728"/>
    <property type="match status" value="1"/>
</dbReference>
<organism evidence="5 6">
    <name type="scientific">Massariosphaeria phaeospora</name>
    <dbReference type="NCBI Taxonomy" id="100035"/>
    <lineage>
        <taxon>Eukaryota</taxon>
        <taxon>Fungi</taxon>
        <taxon>Dikarya</taxon>
        <taxon>Ascomycota</taxon>
        <taxon>Pezizomycotina</taxon>
        <taxon>Dothideomycetes</taxon>
        <taxon>Pleosporomycetidae</taxon>
        <taxon>Pleosporales</taxon>
        <taxon>Pleosporales incertae sedis</taxon>
        <taxon>Massariosphaeria</taxon>
    </lineage>
</organism>
<dbReference type="Proteomes" id="UP000481861">
    <property type="component" value="Unassembled WGS sequence"/>
</dbReference>
<keyword evidence="2" id="KW-1133">Transmembrane helix</keyword>
<feature type="region of interest" description="Disordered" evidence="1">
    <location>
        <begin position="219"/>
        <end position="262"/>
    </location>
</feature>
<protein>
    <recommendedName>
        <fullName evidence="4">DUF7728 domain-containing protein</fullName>
    </recommendedName>
</protein>
<keyword evidence="2" id="KW-0472">Membrane</keyword>
<accession>A0A7C8I534</accession>
<dbReference type="PANTHER" id="PTHR40622:SF1">
    <property type="match status" value="1"/>
</dbReference>
<keyword evidence="2" id="KW-0812">Transmembrane</keyword>
<dbReference type="AlphaFoldDB" id="A0A7C8I534"/>
<feature type="compositionally biased region" description="Basic and acidic residues" evidence="1">
    <location>
        <begin position="243"/>
        <end position="256"/>
    </location>
</feature>
<evidence type="ECO:0000259" key="4">
    <source>
        <dbReference type="Pfam" id="PF24854"/>
    </source>
</evidence>
<dbReference type="EMBL" id="JAADJZ010000023">
    <property type="protein sequence ID" value="KAF2867453.1"/>
    <property type="molecule type" value="Genomic_DNA"/>
</dbReference>
<comment type="caution">
    <text evidence="5">The sequence shown here is derived from an EMBL/GenBank/DDBJ whole genome shotgun (WGS) entry which is preliminary data.</text>
</comment>
<dbReference type="InterPro" id="IPR056145">
    <property type="entry name" value="DUF7728"/>
</dbReference>
<keyword evidence="3" id="KW-0732">Signal</keyword>
<name>A0A7C8I534_9PLEO</name>
<dbReference type="PANTHER" id="PTHR40622">
    <property type="match status" value="1"/>
</dbReference>